<evidence type="ECO:0000256" key="1">
    <source>
        <dbReference type="SAM" id="MobiDB-lite"/>
    </source>
</evidence>
<dbReference type="RefSeq" id="WP_344528394.1">
    <property type="nucleotide sequence ID" value="NZ_BAAAPE010000007.1"/>
</dbReference>
<feature type="compositionally biased region" description="Low complexity" evidence="1">
    <location>
        <begin position="138"/>
        <end position="152"/>
    </location>
</feature>
<sequence>MTTPPPPPSQPPGPPSGPPSGPPQGPYDGGGFGPPPGPPSGPPQGPYDGGGFGPPGTPGPPGPPFGQPAPPPGGGGGNGKVVAIVVACVVVAALIVGGVALFAGGGDDDGGKDKAGGDKSGTPSASSSDGPTDEPTEEPTTGEPTEEPTPGESAAEYELAFPAKLENGKFRRSADLSDKVAGGGPGQKAHMGRYTSTSSSTERLLYAGAAGEDFGNPELSKDQMMKGMEGSPAMKVAVKRRDITPDGAEDPLTCEVLVKSQAGRKLTIPVCAWSNPGTAAYVADDSLKTYSVKPADVDLEDFAGRVNTIRDEVRKPAD</sequence>
<feature type="transmembrane region" description="Helical" evidence="2">
    <location>
        <begin position="81"/>
        <end position="104"/>
    </location>
</feature>
<keyword evidence="2" id="KW-0472">Membrane</keyword>
<organism evidence="3 4">
    <name type="scientific">Streptomyces albiaxialis</name>
    <dbReference type="NCBI Taxonomy" id="329523"/>
    <lineage>
        <taxon>Bacteria</taxon>
        <taxon>Bacillati</taxon>
        <taxon>Actinomycetota</taxon>
        <taxon>Actinomycetes</taxon>
        <taxon>Kitasatosporales</taxon>
        <taxon>Streptomycetaceae</taxon>
        <taxon>Streptomyces</taxon>
    </lineage>
</organism>
<gene>
    <name evidence="3" type="ORF">GCM10009801_32110</name>
</gene>
<feature type="compositionally biased region" description="Pro residues" evidence="1">
    <location>
        <begin position="33"/>
        <end position="45"/>
    </location>
</feature>
<keyword evidence="2" id="KW-1133">Transmembrane helix</keyword>
<dbReference type="EMBL" id="BAAAPE010000007">
    <property type="protein sequence ID" value="GAA2076545.1"/>
    <property type="molecule type" value="Genomic_DNA"/>
</dbReference>
<feature type="compositionally biased region" description="Basic and acidic residues" evidence="1">
    <location>
        <begin position="166"/>
        <end position="178"/>
    </location>
</feature>
<protein>
    <submittedName>
        <fullName evidence="3">Uncharacterized protein</fullName>
    </submittedName>
</protein>
<dbReference type="Proteomes" id="UP001500016">
    <property type="component" value="Unassembled WGS sequence"/>
</dbReference>
<evidence type="ECO:0000313" key="4">
    <source>
        <dbReference type="Proteomes" id="UP001500016"/>
    </source>
</evidence>
<evidence type="ECO:0000256" key="2">
    <source>
        <dbReference type="SAM" id="Phobius"/>
    </source>
</evidence>
<feature type="compositionally biased region" description="Pro residues" evidence="1">
    <location>
        <begin position="55"/>
        <end position="73"/>
    </location>
</feature>
<reference evidence="4" key="1">
    <citation type="journal article" date="2019" name="Int. J. Syst. Evol. Microbiol.">
        <title>The Global Catalogue of Microorganisms (GCM) 10K type strain sequencing project: providing services to taxonomists for standard genome sequencing and annotation.</title>
        <authorList>
            <consortium name="The Broad Institute Genomics Platform"/>
            <consortium name="The Broad Institute Genome Sequencing Center for Infectious Disease"/>
            <person name="Wu L."/>
            <person name="Ma J."/>
        </authorList>
    </citation>
    <scope>NUCLEOTIDE SEQUENCE [LARGE SCALE GENOMIC DNA]</scope>
    <source>
        <strain evidence="4">JCM 15478</strain>
    </source>
</reference>
<keyword evidence="2" id="KW-0812">Transmembrane</keyword>
<keyword evidence="4" id="KW-1185">Reference proteome</keyword>
<evidence type="ECO:0000313" key="3">
    <source>
        <dbReference type="EMBL" id="GAA2076545.1"/>
    </source>
</evidence>
<name>A0ABP5HJQ0_9ACTN</name>
<feature type="region of interest" description="Disordered" evidence="1">
    <location>
        <begin position="1"/>
        <end position="80"/>
    </location>
</feature>
<accession>A0ABP5HJQ0</accession>
<feature type="compositionally biased region" description="Pro residues" evidence="1">
    <location>
        <begin position="1"/>
        <end position="25"/>
    </location>
</feature>
<proteinExistence type="predicted"/>
<comment type="caution">
    <text evidence="3">The sequence shown here is derived from an EMBL/GenBank/DDBJ whole genome shotgun (WGS) entry which is preliminary data.</text>
</comment>
<feature type="region of interest" description="Disordered" evidence="1">
    <location>
        <begin position="101"/>
        <end position="199"/>
    </location>
</feature>